<feature type="transmembrane region" description="Helical" evidence="1">
    <location>
        <begin position="383"/>
        <end position="407"/>
    </location>
</feature>
<evidence type="ECO:0000313" key="5">
    <source>
        <dbReference type="Proteomes" id="UP001500782"/>
    </source>
</evidence>
<dbReference type="InterPro" id="IPR001466">
    <property type="entry name" value="Beta-lactam-related"/>
</dbReference>
<name>A0ABP3GGG4_9BACI</name>
<dbReference type="InterPro" id="IPR050491">
    <property type="entry name" value="AmpC-like"/>
</dbReference>
<dbReference type="RefSeq" id="WP_343803075.1">
    <property type="nucleotide sequence ID" value="NZ_BAAADJ010000063.1"/>
</dbReference>
<dbReference type="Pfam" id="PF00144">
    <property type="entry name" value="Beta-lactamase"/>
    <property type="match status" value="1"/>
</dbReference>
<evidence type="ECO:0000313" key="4">
    <source>
        <dbReference type="EMBL" id="GAA0344919.1"/>
    </source>
</evidence>
<proteinExistence type="predicted"/>
<feature type="domain" description="Beta-lactamase-related" evidence="3">
    <location>
        <begin position="34"/>
        <end position="351"/>
    </location>
</feature>
<keyword evidence="4" id="KW-0378">Hydrolase</keyword>
<feature type="transmembrane region" description="Helical" evidence="1">
    <location>
        <begin position="455"/>
        <end position="476"/>
    </location>
</feature>
<feature type="chain" id="PRO_5046337516" evidence="2">
    <location>
        <begin position="25"/>
        <end position="499"/>
    </location>
</feature>
<feature type="signal peptide" evidence="2">
    <location>
        <begin position="1"/>
        <end position="24"/>
    </location>
</feature>
<evidence type="ECO:0000256" key="1">
    <source>
        <dbReference type="SAM" id="Phobius"/>
    </source>
</evidence>
<dbReference type="PANTHER" id="PTHR46825:SF9">
    <property type="entry name" value="BETA-LACTAMASE-RELATED DOMAIN-CONTAINING PROTEIN"/>
    <property type="match status" value="1"/>
</dbReference>
<sequence>MRCQKRFLLLIVCFLFFSSLQSVTATSHESNQSLDRYVDSFLEEHQIPGASIILYRDDKIFFAKERGITGETEHGVTLNTPFTIGSISKSLTALGIMKLVEEGQVQLDGSVKDYLPWFELKDAQAPIQITIEHLLTHTSGISTYDGLRISDGESDDMNAIKRNVIKLLDVELTAAPGEIHQYSNANYAILGAIIEEVTGQSYSSYMEHNIFTPLGMTDTAADRETAYEKGYSSGYQSWFGIPTKSTVSYDNGGAPYGYVTASANDLMEYIKFLTRQDDIGFLSEDGMNQFLSPHFQINENKKYGFGWRFSKVDNIEDGLIWHSGSTPDSHSEIFFSPDLSWGGIILTNRNHILEELALFEFKQEIISFFMGEEPEPIAQQRPVIQIITLGVAILLLVWTISVGLMALRNKKRSRVFWGISSLGYLGLSIAMIPIFTSIVDSPWNAIHAFAPDLAFLVQAMVLMLFMNGVISTIIVVQSLKLTKGRASCMAKELSQKFEG</sequence>
<keyword evidence="1" id="KW-1133">Transmembrane helix</keyword>
<comment type="caution">
    <text evidence="4">The sequence shown here is derived from an EMBL/GenBank/DDBJ whole genome shotgun (WGS) entry which is preliminary data.</text>
</comment>
<keyword evidence="1" id="KW-0812">Transmembrane</keyword>
<keyword evidence="2" id="KW-0732">Signal</keyword>
<dbReference type="SUPFAM" id="SSF56601">
    <property type="entry name" value="beta-lactamase/transpeptidase-like"/>
    <property type="match status" value="1"/>
</dbReference>
<evidence type="ECO:0000259" key="3">
    <source>
        <dbReference type="Pfam" id="PF00144"/>
    </source>
</evidence>
<dbReference type="GO" id="GO:0016787">
    <property type="term" value="F:hydrolase activity"/>
    <property type="evidence" value="ECO:0007669"/>
    <property type="project" value="UniProtKB-KW"/>
</dbReference>
<dbReference type="InterPro" id="IPR012338">
    <property type="entry name" value="Beta-lactam/transpept-like"/>
</dbReference>
<protein>
    <submittedName>
        <fullName evidence="4">Serine hydrolase</fullName>
    </submittedName>
</protein>
<evidence type="ECO:0000256" key="2">
    <source>
        <dbReference type="SAM" id="SignalP"/>
    </source>
</evidence>
<dbReference type="Proteomes" id="UP001500782">
    <property type="component" value="Unassembled WGS sequence"/>
</dbReference>
<feature type="transmembrane region" description="Helical" evidence="1">
    <location>
        <begin position="414"/>
        <end position="435"/>
    </location>
</feature>
<keyword evidence="5" id="KW-1185">Reference proteome</keyword>
<dbReference type="EMBL" id="BAAADJ010000063">
    <property type="protein sequence ID" value="GAA0344919.1"/>
    <property type="molecule type" value="Genomic_DNA"/>
</dbReference>
<gene>
    <name evidence="4" type="ORF">GCM10008967_39200</name>
</gene>
<dbReference type="PANTHER" id="PTHR46825">
    <property type="entry name" value="D-ALANYL-D-ALANINE-CARBOXYPEPTIDASE/ENDOPEPTIDASE AMPH"/>
    <property type="match status" value="1"/>
</dbReference>
<reference evidence="5" key="1">
    <citation type="journal article" date="2019" name="Int. J. Syst. Evol. Microbiol.">
        <title>The Global Catalogue of Microorganisms (GCM) 10K type strain sequencing project: providing services to taxonomists for standard genome sequencing and annotation.</title>
        <authorList>
            <consortium name="The Broad Institute Genomics Platform"/>
            <consortium name="The Broad Institute Genome Sequencing Center for Infectious Disease"/>
            <person name="Wu L."/>
            <person name="Ma J."/>
        </authorList>
    </citation>
    <scope>NUCLEOTIDE SEQUENCE [LARGE SCALE GENOMIC DNA]</scope>
    <source>
        <strain evidence="5">JCM 9731</strain>
    </source>
</reference>
<keyword evidence="1" id="KW-0472">Membrane</keyword>
<dbReference type="Gene3D" id="3.40.710.10">
    <property type="entry name" value="DD-peptidase/beta-lactamase superfamily"/>
    <property type="match status" value="1"/>
</dbReference>
<organism evidence="4 5">
    <name type="scientific">Bacillus carboniphilus</name>
    <dbReference type="NCBI Taxonomy" id="86663"/>
    <lineage>
        <taxon>Bacteria</taxon>
        <taxon>Bacillati</taxon>
        <taxon>Bacillota</taxon>
        <taxon>Bacilli</taxon>
        <taxon>Bacillales</taxon>
        <taxon>Bacillaceae</taxon>
        <taxon>Bacillus</taxon>
    </lineage>
</organism>
<accession>A0ABP3GGG4</accession>